<accession>A0A1H7S007</accession>
<dbReference type="EC" id="3.5.2.6" evidence="2 7"/>
<feature type="domain" description="Penicillin-binding protein transpeptidase" evidence="9">
    <location>
        <begin position="28"/>
        <end position="248"/>
    </location>
</feature>
<evidence type="ECO:0000256" key="5">
    <source>
        <dbReference type="ARBA" id="ARBA00023251"/>
    </source>
</evidence>
<dbReference type="GO" id="GO:0008658">
    <property type="term" value="F:penicillin binding"/>
    <property type="evidence" value="ECO:0007669"/>
    <property type="project" value="InterPro"/>
</dbReference>
<keyword evidence="4 7" id="KW-0378">Hydrolase</keyword>
<evidence type="ECO:0000259" key="9">
    <source>
        <dbReference type="Pfam" id="PF00905"/>
    </source>
</evidence>
<comment type="similarity">
    <text evidence="1 7">Belongs to the class-D beta-lactamase family.</text>
</comment>
<feature type="modified residue" description="N6-carboxylysine" evidence="6">
    <location>
        <position position="56"/>
    </location>
</feature>
<keyword evidence="11" id="KW-1185">Reference proteome</keyword>
<proteinExistence type="inferred from homology"/>
<comment type="catalytic activity">
    <reaction evidence="7">
        <text>a beta-lactam + H2O = a substituted beta-amino acid</text>
        <dbReference type="Rhea" id="RHEA:20401"/>
        <dbReference type="ChEBI" id="CHEBI:15377"/>
        <dbReference type="ChEBI" id="CHEBI:35627"/>
        <dbReference type="ChEBI" id="CHEBI:140347"/>
        <dbReference type="EC" id="3.5.2.6"/>
    </reaction>
</comment>
<dbReference type="InterPro" id="IPR012338">
    <property type="entry name" value="Beta-lactam/transpept-like"/>
</dbReference>
<evidence type="ECO:0000313" key="10">
    <source>
        <dbReference type="EMBL" id="SEL65678.1"/>
    </source>
</evidence>
<protein>
    <recommendedName>
        <fullName evidence="2 7">Beta-lactamase</fullName>
        <ecNumber evidence="2 7">3.5.2.6</ecNumber>
    </recommendedName>
</protein>
<evidence type="ECO:0000256" key="8">
    <source>
        <dbReference type="SAM" id="SignalP"/>
    </source>
</evidence>
<dbReference type="NCBIfam" id="NF000270">
    <property type="entry name" value="bla_class_D_alt"/>
    <property type="match status" value="1"/>
</dbReference>
<evidence type="ECO:0000256" key="4">
    <source>
        <dbReference type="ARBA" id="ARBA00022801"/>
    </source>
</evidence>
<evidence type="ECO:0000256" key="7">
    <source>
        <dbReference type="RuleBase" id="RU361140"/>
    </source>
</evidence>
<dbReference type="InterPro" id="IPR001460">
    <property type="entry name" value="PCN-bd_Tpept"/>
</dbReference>
<dbReference type="EMBL" id="FOAJ01000011">
    <property type="protein sequence ID" value="SEL65678.1"/>
    <property type="molecule type" value="Genomic_DNA"/>
</dbReference>
<dbReference type="InterPro" id="IPR002137">
    <property type="entry name" value="Beta-lactam_class-D_AS"/>
</dbReference>
<gene>
    <name evidence="10" type="ORF">SAMN05192542_1119</name>
</gene>
<name>A0A1H7S007_9BURK</name>
<dbReference type="STRING" id="416943.SAMN05445871_3555"/>
<dbReference type="Pfam" id="PF00905">
    <property type="entry name" value="Transpeptidase"/>
    <property type="match status" value="1"/>
</dbReference>
<dbReference type="AlphaFoldDB" id="A0A1H7S007"/>
<evidence type="ECO:0000256" key="2">
    <source>
        <dbReference type="ARBA" id="ARBA00012865"/>
    </source>
</evidence>
<sequence length="272" mass="29960">MRQRHLIAAGLLAACSIASTAHAHVICTAVADAATGAWIARDGDCKRRVTPASTFKLAISLMGYDSGFLKDAHAPLLPYRDGYVDWGGPAWRQPADPERWIKYSVVWYSQQVTRSLGAARFADYTRRFRYGNADVSGDAKHDGLTHAWIDSSLQISPLEQVAFLRDVVNRRLPVSPRAYEMTASITEVERTPDGWDVHGKTGSGFPALADGADDRAHGWGWFVGWASKDGKTIVFARLEQDDREQTGAPPAGVRARDAFLREWPTLIQPLAP</sequence>
<dbReference type="Proteomes" id="UP000199120">
    <property type="component" value="Unassembled WGS sequence"/>
</dbReference>
<evidence type="ECO:0000256" key="1">
    <source>
        <dbReference type="ARBA" id="ARBA00007898"/>
    </source>
</evidence>
<evidence type="ECO:0000256" key="3">
    <source>
        <dbReference type="ARBA" id="ARBA00022729"/>
    </source>
</evidence>
<keyword evidence="5 7" id="KW-0046">Antibiotic resistance</keyword>
<dbReference type="OrthoDB" id="9762883at2"/>
<feature type="active site" description="Acyl-ester intermediate" evidence="6">
    <location>
        <position position="53"/>
    </location>
</feature>
<feature type="chain" id="PRO_5030029239" description="Beta-lactamase" evidence="8">
    <location>
        <begin position="24"/>
        <end position="272"/>
    </location>
</feature>
<feature type="signal peptide" evidence="8">
    <location>
        <begin position="1"/>
        <end position="23"/>
    </location>
</feature>
<dbReference type="RefSeq" id="WP_090547421.1">
    <property type="nucleotide sequence ID" value="NZ_FNSR01000002.1"/>
</dbReference>
<evidence type="ECO:0000313" key="11">
    <source>
        <dbReference type="Proteomes" id="UP000199120"/>
    </source>
</evidence>
<organism evidence="10 11">
    <name type="scientific">Paraburkholderia caballeronis</name>
    <dbReference type="NCBI Taxonomy" id="416943"/>
    <lineage>
        <taxon>Bacteria</taxon>
        <taxon>Pseudomonadati</taxon>
        <taxon>Pseudomonadota</taxon>
        <taxon>Betaproteobacteria</taxon>
        <taxon>Burkholderiales</taxon>
        <taxon>Burkholderiaceae</taxon>
        <taxon>Paraburkholderia</taxon>
    </lineage>
</organism>
<dbReference type="GO" id="GO:0008800">
    <property type="term" value="F:beta-lactamase activity"/>
    <property type="evidence" value="ECO:0007669"/>
    <property type="project" value="UniProtKB-UniRule"/>
</dbReference>
<dbReference type="GO" id="GO:0017001">
    <property type="term" value="P:antibiotic catabolic process"/>
    <property type="evidence" value="ECO:0007669"/>
    <property type="project" value="InterPro"/>
</dbReference>
<dbReference type="PROSITE" id="PS51257">
    <property type="entry name" value="PROKAR_LIPOPROTEIN"/>
    <property type="match status" value="1"/>
</dbReference>
<dbReference type="PROSITE" id="PS00337">
    <property type="entry name" value="BETA_LACTAMASE_D"/>
    <property type="match status" value="1"/>
</dbReference>
<keyword evidence="3 8" id="KW-0732">Signal</keyword>
<reference evidence="11" key="1">
    <citation type="submission" date="2016-10" db="EMBL/GenBank/DDBJ databases">
        <authorList>
            <person name="Varghese N."/>
            <person name="Submissions S."/>
        </authorList>
    </citation>
    <scope>NUCLEOTIDE SEQUENCE [LARGE SCALE GENOMIC DNA]</scope>
    <source>
        <strain evidence="11">LMG 26416</strain>
    </source>
</reference>
<evidence type="ECO:0000256" key="6">
    <source>
        <dbReference type="PIRSR" id="PIRSR602137-50"/>
    </source>
</evidence>
<dbReference type="GO" id="GO:0046677">
    <property type="term" value="P:response to antibiotic"/>
    <property type="evidence" value="ECO:0007669"/>
    <property type="project" value="UniProtKB-UniRule"/>
</dbReference>
<dbReference type="Gene3D" id="3.40.710.10">
    <property type="entry name" value="DD-peptidase/beta-lactamase superfamily"/>
    <property type="match status" value="1"/>
</dbReference>
<dbReference type="SUPFAM" id="SSF56601">
    <property type="entry name" value="beta-lactamase/transpeptidase-like"/>
    <property type="match status" value="1"/>
</dbReference>